<accession>A0AAV7JFF7</accession>
<keyword evidence="3" id="KW-1185">Reference proteome</keyword>
<gene>
    <name evidence="2" type="ORF">LOD99_8744</name>
</gene>
<dbReference type="EMBL" id="JAKMXF010000341">
    <property type="protein sequence ID" value="KAI6647567.1"/>
    <property type="molecule type" value="Genomic_DNA"/>
</dbReference>
<dbReference type="AlphaFoldDB" id="A0AAV7JFF7"/>
<sequence length="107" mass="13467">MNSKIKYTYYLWKIDLSIDQVVSFEWDRLAFRMLEKQLTISEKNFIKRFRKRERNRRKYQNEFDNLSSKVQTLQFEKKLLKLEREKLHEEIAYYEKHFSSIKPIIFY</sequence>
<evidence type="ECO:0000313" key="3">
    <source>
        <dbReference type="Proteomes" id="UP001165289"/>
    </source>
</evidence>
<organism evidence="2 3">
    <name type="scientific">Oopsacas minuta</name>
    <dbReference type="NCBI Taxonomy" id="111878"/>
    <lineage>
        <taxon>Eukaryota</taxon>
        <taxon>Metazoa</taxon>
        <taxon>Porifera</taxon>
        <taxon>Hexactinellida</taxon>
        <taxon>Hexasterophora</taxon>
        <taxon>Lyssacinosida</taxon>
        <taxon>Leucopsacidae</taxon>
        <taxon>Oopsacas</taxon>
    </lineage>
</organism>
<keyword evidence="1" id="KW-0175">Coiled coil</keyword>
<evidence type="ECO:0008006" key="4">
    <source>
        <dbReference type="Google" id="ProtNLM"/>
    </source>
</evidence>
<reference evidence="2 3" key="1">
    <citation type="journal article" date="2023" name="BMC Biol.">
        <title>The compact genome of the sponge Oopsacas minuta (Hexactinellida) is lacking key metazoan core genes.</title>
        <authorList>
            <person name="Santini S."/>
            <person name="Schenkelaars Q."/>
            <person name="Jourda C."/>
            <person name="Duchesne M."/>
            <person name="Belahbib H."/>
            <person name="Rocher C."/>
            <person name="Selva M."/>
            <person name="Riesgo A."/>
            <person name="Vervoort M."/>
            <person name="Leys S.P."/>
            <person name="Kodjabachian L."/>
            <person name="Le Bivic A."/>
            <person name="Borchiellini C."/>
            <person name="Claverie J.M."/>
            <person name="Renard E."/>
        </authorList>
    </citation>
    <scope>NUCLEOTIDE SEQUENCE [LARGE SCALE GENOMIC DNA]</scope>
    <source>
        <strain evidence="2">SPO-2</strain>
    </source>
</reference>
<evidence type="ECO:0000256" key="1">
    <source>
        <dbReference type="SAM" id="Coils"/>
    </source>
</evidence>
<proteinExistence type="predicted"/>
<name>A0AAV7JFF7_9METZ</name>
<dbReference type="Proteomes" id="UP001165289">
    <property type="component" value="Unassembled WGS sequence"/>
</dbReference>
<feature type="coiled-coil region" evidence="1">
    <location>
        <begin position="49"/>
        <end position="90"/>
    </location>
</feature>
<evidence type="ECO:0000313" key="2">
    <source>
        <dbReference type="EMBL" id="KAI6647567.1"/>
    </source>
</evidence>
<comment type="caution">
    <text evidence="2">The sequence shown here is derived from an EMBL/GenBank/DDBJ whole genome shotgun (WGS) entry which is preliminary data.</text>
</comment>
<protein>
    <recommendedName>
        <fullName evidence="4">BZIP domain-containing protein</fullName>
    </recommendedName>
</protein>